<feature type="transmembrane region" description="Helical" evidence="1">
    <location>
        <begin position="251"/>
        <end position="272"/>
    </location>
</feature>
<dbReference type="Proteomes" id="UP000054302">
    <property type="component" value="Unassembled WGS sequence"/>
</dbReference>
<dbReference type="GeneID" id="27321680"/>
<proteinExistence type="predicted"/>
<feature type="transmembrane region" description="Helical" evidence="1">
    <location>
        <begin position="170"/>
        <end position="191"/>
    </location>
</feature>
<keyword evidence="3" id="KW-1185">Reference proteome</keyword>
<evidence type="ECO:0000256" key="1">
    <source>
        <dbReference type="SAM" id="Phobius"/>
    </source>
</evidence>
<organism evidence="2 3">
    <name type="scientific">Exophiala mesophila</name>
    <name type="common">Black yeast-like fungus</name>
    <dbReference type="NCBI Taxonomy" id="212818"/>
    <lineage>
        <taxon>Eukaryota</taxon>
        <taxon>Fungi</taxon>
        <taxon>Dikarya</taxon>
        <taxon>Ascomycota</taxon>
        <taxon>Pezizomycotina</taxon>
        <taxon>Eurotiomycetes</taxon>
        <taxon>Chaetothyriomycetidae</taxon>
        <taxon>Chaetothyriales</taxon>
        <taxon>Herpotrichiellaceae</taxon>
        <taxon>Exophiala</taxon>
    </lineage>
</organism>
<feature type="transmembrane region" description="Helical" evidence="1">
    <location>
        <begin position="211"/>
        <end position="231"/>
    </location>
</feature>
<dbReference type="VEuPathDB" id="FungiDB:PV10_03835"/>
<dbReference type="OrthoDB" id="4119295at2759"/>
<keyword evidence="1" id="KW-0472">Membrane</keyword>
<keyword evidence="1" id="KW-0812">Transmembrane</keyword>
<evidence type="ECO:0000313" key="3">
    <source>
        <dbReference type="Proteomes" id="UP000054302"/>
    </source>
</evidence>
<name>A0A0D1XWH9_EXOME</name>
<accession>A0A0D1XWH9</accession>
<dbReference type="EMBL" id="KN847522">
    <property type="protein sequence ID" value="KIV92546.1"/>
    <property type="molecule type" value="Genomic_DNA"/>
</dbReference>
<keyword evidence="1" id="KW-1133">Transmembrane helix</keyword>
<dbReference type="OMA" id="VECHQLP"/>
<feature type="transmembrane region" description="Helical" evidence="1">
    <location>
        <begin position="6"/>
        <end position="28"/>
    </location>
</feature>
<gene>
    <name evidence="2" type="ORF">PV10_03835</name>
</gene>
<evidence type="ECO:0000313" key="2">
    <source>
        <dbReference type="EMBL" id="KIV92546.1"/>
    </source>
</evidence>
<dbReference type="HOGENOM" id="CLU_983962_0_0_1"/>
<reference evidence="2 3" key="1">
    <citation type="submission" date="2015-01" db="EMBL/GenBank/DDBJ databases">
        <title>The Genome Sequence of Exophiala mesophila CBS40295.</title>
        <authorList>
            <consortium name="The Broad Institute Genomics Platform"/>
            <person name="Cuomo C."/>
            <person name="de Hoog S."/>
            <person name="Gorbushina A."/>
            <person name="Stielow B."/>
            <person name="Teixiera M."/>
            <person name="Abouelleil A."/>
            <person name="Chapman S.B."/>
            <person name="Priest M."/>
            <person name="Young S.K."/>
            <person name="Wortman J."/>
            <person name="Nusbaum C."/>
            <person name="Birren B."/>
        </authorList>
    </citation>
    <scope>NUCLEOTIDE SEQUENCE [LARGE SCALE GENOMIC DNA]</scope>
    <source>
        <strain evidence="2 3">CBS 40295</strain>
    </source>
</reference>
<dbReference type="RefSeq" id="XP_016224120.1">
    <property type="nucleotide sequence ID" value="XM_016368332.1"/>
</dbReference>
<sequence length="273" mass="29199">MLKEKLWLKVGVSLAFAAALICCTVLSFEVLCNKDDMKAGIITFTFRAPPTQVPLRARGLIPTAVTQAGSVVSNVATAASGAPSQANSIASAAATAVNGAITAIPRNLSIGTKQYCVGFSDHVECHQLPVNISRIVPQVVANILSDEMEDLDHLRSIFATATPGWIGDPFIIGIATALVIAVVFFTSMFSWPFRAGTLLQDLMLPLMPRLVIGLFCCISYLLPTIVLYLLYSKSKDLSSEIRADQGPVGGYCWGTLFSALIMTGMTTFVHILV</sequence>
<protein>
    <submittedName>
        <fullName evidence="2">Uncharacterized protein</fullName>
    </submittedName>
</protein>
<dbReference type="AlphaFoldDB" id="A0A0D1XWH9"/>